<name>A0A261GCW2_9BIFI</name>
<feature type="domain" description="SpaA-like prealbumin fold" evidence="3">
    <location>
        <begin position="992"/>
        <end position="1095"/>
    </location>
</feature>
<dbReference type="Proteomes" id="UP000216057">
    <property type="component" value="Unassembled WGS sequence"/>
</dbReference>
<keyword evidence="1" id="KW-0812">Transmembrane</keyword>
<evidence type="ECO:0000313" key="5">
    <source>
        <dbReference type="EMBL" id="QOL31216.1"/>
    </source>
</evidence>
<dbReference type="EMBL" id="MWWZ01000004">
    <property type="protein sequence ID" value="OZG69279.1"/>
    <property type="molecule type" value="Genomic_DNA"/>
</dbReference>
<sequence length="1176" mass="126223">MLRKLGQKLIASIMRLTTLTVAFALIGSAAIAIASADETLQTMTNPLTEYADITGAQLTINGTVYQVPTGSTIEINVTNNVDVDISATINFEIPASELEKATKNQDGSVTLDYEIGGLTTLPETNGSQPLAGDLGTYVIKNGVISLTFNKDTVEKNERGPISGGYITLGFNSSHIDADENGNAALVFTDTITQSVSLKKTGLAVDKKLISLTQSDDKATYTAEYQVTVTNSGNQDIEKWQLYDVITGNGWMTATQINSVYESLQNYEIGDRTITPQAVYASSSSSGGSVSVPTGLDQSAHYVRWWANFQQTLHPGEQVTITYQTTVLNNVAQQDNRFTVGTPSSDNWAPNQYDASATDFASAKVNSAPNISFKKENVSHENVSCPEQSTSDGVTSCGVAQWKITMSNTGDGPLPAGWELHDTAESMWYTSDQVKELYELLTNQYADAAKTILIQGTLEVKSVNGTAYSYPANDLPDNVQYSSLKFISSSRLDAGVTLTLSYSGYYDANTTASPSNEGGACLGEYCETSGRVPVILASVTKYGCVGGASNCYGKDTAVSASFGIGSTQVPTIGWRVDVHVQSDERNNDVTIVEELPDGLRNVRFSYSDSGNTDSSSFQELNEGDTVITKAEGGTFIIQVTKQDDQHYKIVVPKESTSLQERGEVILYVSAEVDFSRSDLWDVSRAGQDLANTFTNKVSAAIQGEDIGQDEQSITYTVRKARNITKSTCAQSSVSDGVKKCTYSITVNNLGLDLARNAEFLNLQDDLEISGTGYASANVTNVSVKVCSSSYRGSSGCPSPMTDYPVDYEVKRSSDGKKLTTTMKIPDGKPVVITYDVVFQGEGSITASNKATITNASTSLASDTKTSTVTLTTSSAGGFVDAFTVRKTDKDTDLPLSGAVFSLYQYDSGSGEYVSEPTASATTDNNGEITFNNLECGTAYKLVEKSAPEGYELQSEGTEFYLSPCTDDTGKRPSTAVAFPGGSAIYLTNTRIRGSVAWSKVDSAKQGTALSGSQWSLERRDKDTTDAWTTLYDSIADCVDSAACENGIDQNPEPGGFLLEGLSTDYEYRLTETKSPDKYQLPDASRTYMVFSFTSQGVITVATFGEWNAVSNQCGTKDNPCPLPNTLISVSSLPLTGEFGTARQWLVGGLGLLGLAVLSVLGAQYWRRAKLNQTDIEK</sequence>
<feature type="domain" description="SpaA-like prealbumin fold" evidence="3">
    <location>
        <begin position="881"/>
        <end position="960"/>
    </location>
</feature>
<accession>A0A261GCW2</accession>
<evidence type="ECO:0000256" key="2">
    <source>
        <dbReference type="SAM" id="SignalP"/>
    </source>
</evidence>
<dbReference type="InterPro" id="IPR013783">
    <property type="entry name" value="Ig-like_fold"/>
</dbReference>
<feature type="signal peptide" evidence="2">
    <location>
        <begin position="1"/>
        <end position="24"/>
    </location>
</feature>
<dbReference type="OrthoDB" id="3234051at2"/>
<dbReference type="AlphaFoldDB" id="A0A261GCW2"/>
<dbReference type="Gene3D" id="2.60.40.10">
    <property type="entry name" value="Immunoglobulins"/>
    <property type="match status" value="2"/>
</dbReference>
<dbReference type="InterPro" id="IPR041033">
    <property type="entry name" value="SpaA_PFL_dom_1"/>
</dbReference>
<evidence type="ECO:0000313" key="6">
    <source>
        <dbReference type="Proteomes" id="UP000216057"/>
    </source>
</evidence>
<dbReference type="SUPFAM" id="SSF49478">
    <property type="entry name" value="Cna protein B-type domain"/>
    <property type="match status" value="1"/>
</dbReference>
<organism evidence="4 6">
    <name type="scientific">Bifidobacterium eulemuris</name>
    <dbReference type="NCBI Taxonomy" id="1765219"/>
    <lineage>
        <taxon>Bacteria</taxon>
        <taxon>Bacillati</taxon>
        <taxon>Actinomycetota</taxon>
        <taxon>Actinomycetes</taxon>
        <taxon>Bifidobacteriales</taxon>
        <taxon>Bifidobacteriaceae</taxon>
        <taxon>Bifidobacterium</taxon>
    </lineage>
</organism>
<dbReference type="GO" id="GO:0005975">
    <property type="term" value="P:carbohydrate metabolic process"/>
    <property type="evidence" value="ECO:0007669"/>
    <property type="project" value="UniProtKB-ARBA"/>
</dbReference>
<keyword evidence="2" id="KW-0732">Signal</keyword>
<reference evidence="5 7" key="2">
    <citation type="submission" date="2020-10" db="EMBL/GenBank/DDBJ databases">
        <title>Genome sequencing of Bifidobacterium eulemuris_DSMZ_100216.</title>
        <authorList>
            <person name="Kim J."/>
        </authorList>
    </citation>
    <scope>NUCLEOTIDE SEQUENCE [LARGE SCALE GENOMIC DNA]</scope>
    <source>
        <strain evidence="5 7">DSM 100216</strain>
    </source>
</reference>
<dbReference type="EMBL" id="CP062938">
    <property type="protein sequence ID" value="QOL31216.1"/>
    <property type="molecule type" value="Genomic_DNA"/>
</dbReference>
<feature type="chain" id="PRO_5044571840" evidence="2">
    <location>
        <begin position="25"/>
        <end position="1176"/>
    </location>
</feature>
<evidence type="ECO:0000313" key="4">
    <source>
        <dbReference type="EMBL" id="OZG69279.1"/>
    </source>
</evidence>
<reference evidence="4 6" key="1">
    <citation type="journal article" date="2017" name="BMC Genomics">
        <title>Comparative genomic and phylogenomic analyses of the Bifidobacteriaceae family.</title>
        <authorList>
            <person name="Lugli G.A."/>
            <person name="Milani C."/>
            <person name="Turroni F."/>
            <person name="Duranti S."/>
            <person name="Mancabelli L."/>
            <person name="Mangifesta M."/>
            <person name="Ferrario C."/>
            <person name="Modesto M."/>
            <person name="Mattarelli P."/>
            <person name="Jiri K."/>
            <person name="van Sinderen D."/>
            <person name="Ventura M."/>
        </authorList>
    </citation>
    <scope>NUCLEOTIDE SEQUENCE [LARGE SCALE GENOMIC DNA]</scope>
    <source>
        <strain evidence="4 6">DSM 100216</strain>
    </source>
</reference>
<keyword evidence="1" id="KW-0472">Membrane</keyword>
<gene>
    <name evidence="5" type="ORF">BE0216_01140</name>
    <name evidence="4" type="ORF">BEUL_0685</name>
</gene>
<evidence type="ECO:0000256" key="1">
    <source>
        <dbReference type="SAM" id="Phobius"/>
    </source>
</evidence>
<dbReference type="Pfam" id="PF17802">
    <property type="entry name" value="SpaA"/>
    <property type="match status" value="2"/>
</dbReference>
<dbReference type="KEGG" id="beu:BE0216_01140"/>
<proteinExistence type="predicted"/>
<dbReference type="Proteomes" id="UP000593943">
    <property type="component" value="Chromosome"/>
</dbReference>
<evidence type="ECO:0000259" key="3">
    <source>
        <dbReference type="Pfam" id="PF17802"/>
    </source>
</evidence>
<protein>
    <submittedName>
        <fullName evidence="4">Cna protein B-type domain-containing protein</fullName>
    </submittedName>
    <submittedName>
        <fullName evidence="5">Prealbumin-like fold domain-containing protein</fullName>
    </submittedName>
</protein>
<keyword evidence="1" id="KW-1133">Transmembrane helix</keyword>
<keyword evidence="7" id="KW-1185">Reference proteome</keyword>
<dbReference type="RefSeq" id="WP_094636295.1">
    <property type="nucleotide sequence ID" value="NZ_CP062938.1"/>
</dbReference>
<evidence type="ECO:0000313" key="7">
    <source>
        <dbReference type="Proteomes" id="UP000593943"/>
    </source>
</evidence>
<feature type="transmembrane region" description="Helical" evidence="1">
    <location>
        <begin position="1143"/>
        <end position="1164"/>
    </location>
</feature>